<name>A0A0D2GKU8_9BACT</name>
<keyword evidence="1" id="KW-0732">Signal</keyword>
<dbReference type="PANTHER" id="PTHR42941:SF1">
    <property type="entry name" value="SLL1037 PROTEIN"/>
    <property type="match status" value="1"/>
</dbReference>
<feature type="chain" id="PRO_5002258679" evidence="1">
    <location>
        <begin position="29"/>
        <end position="324"/>
    </location>
</feature>
<evidence type="ECO:0000256" key="1">
    <source>
        <dbReference type="SAM" id="SignalP"/>
    </source>
</evidence>
<protein>
    <submittedName>
        <fullName evidence="2">C4-dicarboxylate ABC transporter substrate-binding protein</fullName>
    </submittedName>
</protein>
<dbReference type="CDD" id="cd13567">
    <property type="entry name" value="PBP2_TtGluBP"/>
    <property type="match status" value="1"/>
</dbReference>
<dbReference type="FunCoup" id="A0A0D2GKU8">
    <property type="interactions" value="185"/>
</dbReference>
<evidence type="ECO:0000313" key="2">
    <source>
        <dbReference type="EMBL" id="KIX15367.1"/>
    </source>
</evidence>
<proteinExistence type="predicted"/>
<keyword evidence="3" id="KW-1185">Reference proteome</keyword>
<dbReference type="NCBIfam" id="TIGR02122">
    <property type="entry name" value="TRAP_TAXI"/>
    <property type="match status" value="1"/>
</dbReference>
<reference evidence="2 3" key="1">
    <citation type="submission" date="2013-11" db="EMBL/GenBank/DDBJ databases">
        <title>Metagenomic analysis of a methanogenic consortium involved in long chain n-alkane degradation.</title>
        <authorList>
            <person name="Davidova I.A."/>
            <person name="Callaghan A.V."/>
            <person name="Wawrik B."/>
            <person name="Pruitt S."/>
            <person name="Marks C."/>
            <person name="Duncan K.E."/>
            <person name="Suflita J.M."/>
        </authorList>
    </citation>
    <scope>NUCLEOTIDE SEQUENCE [LARGE SCALE GENOMIC DNA]</scope>
    <source>
        <strain evidence="2 3">SPR</strain>
    </source>
</reference>
<dbReference type="EMBL" id="AZAC01000003">
    <property type="protein sequence ID" value="KIX15367.1"/>
    <property type="molecule type" value="Genomic_DNA"/>
</dbReference>
<dbReference type="Proteomes" id="UP000032233">
    <property type="component" value="Unassembled WGS sequence"/>
</dbReference>
<dbReference type="OrthoDB" id="9780180at2"/>
<organism evidence="2 3">
    <name type="scientific">Dethiosulfatarculus sandiegensis</name>
    <dbReference type="NCBI Taxonomy" id="1429043"/>
    <lineage>
        <taxon>Bacteria</taxon>
        <taxon>Pseudomonadati</taxon>
        <taxon>Thermodesulfobacteriota</taxon>
        <taxon>Desulfarculia</taxon>
        <taxon>Desulfarculales</taxon>
        <taxon>Desulfarculaceae</taxon>
        <taxon>Dethiosulfatarculus</taxon>
    </lineage>
</organism>
<comment type="caution">
    <text evidence="2">The sequence shown here is derived from an EMBL/GenBank/DDBJ whole genome shotgun (WGS) entry which is preliminary data.</text>
</comment>
<dbReference type="InterPro" id="IPR011852">
    <property type="entry name" value="TRAP_TAXI"/>
</dbReference>
<dbReference type="InParanoid" id="A0A0D2GKU8"/>
<dbReference type="Gene3D" id="3.40.190.10">
    <property type="entry name" value="Periplasmic binding protein-like II"/>
    <property type="match status" value="2"/>
</dbReference>
<sequence>MIRSKKMSLILVMVFALAMIMAVPQANAARRFVSIASGWVAGAYYPMAGAISRIAWKHLKEKNIKVTAESSGASVANAKLIGAGDTDLAILQNDIANYANKGMKPMFQKPIKSLLGVCTLFPEHVQLIASAKSGINSVADLKGKRVAIGPVGSGTAENVKQILEAWGMTTKDVTAEQLKASQASDYIKDGRLDAAFYTVAVGAATIMDTALVSDIKIVPITGPNVDKMIKKYPFYAKQVVPGGTYKGNDKDVPTVSVMAMMAARADLEADIVYSILKAMYGDLPQLKKAHAKFKNIDAKTGLVGMSVPLHPGAEKYFKEVGVLK</sequence>
<evidence type="ECO:0000313" key="3">
    <source>
        <dbReference type="Proteomes" id="UP000032233"/>
    </source>
</evidence>
<dbReference type="AlphaFoldDB" id="A0A0D2GKU8"/>
<dbReference type="RefSeq" id="WP_052514840.1">
    <property type="nucleotide sequence ID" value="NZ_AZAC01000003.1"/>
</dbReference>
<dbReference type="Pfam" id="PF16868">
    <property type="entry name" value="NMT1_3"/>
    <property type="match status" value="1"/>
</dbReference>
<dbReference type="PANTHER" id="PTHR42941">
    <property type="entry name" value="SLL1037 PROTEIN"/>
    <property type="match status" value="1"/>
</dbReference>
<feature type="signal peptide" evidence="1">
    <location>
        <begin position="1"/>
        <end position="28"/>
    </location>
</feature>
<gene>
    <name evidence="2" type="ORF">X474_04465</name>
</gene>
<dbReference type="SUPFAM" id="SSF53850">
    <property type="entry name" value="Periplasmic binding protein-like II"/>
    <property type="match status" value="1"/>
</dbReference>
<accession>A0A0D2GKU8</accession>
<dbReference type="STRING" id="1429043.X474_04465"/>